<sequence length="92" mass="10158">MGCLHRRRRRSRAPRSDDDRRRGDGRVLRRPDGRGRRRGRRGGRGGPASAGPGATDGVPRRSVHHPPLRGPPSGRRPRRVTVTPAPVPRILG</sequence>
<feature type="compositionally biased region" description="Basic residues" evidence="1">
    <location>
        <begin position="1"/>
        <end position="13"/>
    </location>
</feature>
<proteinExistence type="predicted"/>
<accession>A0A2T7WF94</accession>
<evidence type="ECO:0000256" key="1">
    <source>
        <dbReference type="SAM" id="MobiDB-lite"/>
    </source>
</evidence>
<evidence type="ECO:0000313" key="3">
    <source>
        <dbReference type="Proteomes" id="UP000244649"/>
    </source>
</evidence>
<reference evidence="2 3" key="1">
    <citation type="submission" date="2018-04" db="EMBL/GenBank/DDBJ databases">
        <authorList>
            <person name="Go L.Y."/>
            <person name="Mitchell J.A."/>
        </authorList>
    </citation>
    <scope>NUCLEOTIDE SEQUENCE [LARGE SCALE GENOMIC DNA]</scope>
    <source>
        <strain evidence="2 3">TPD7010</strain>
    </source>
</reference>
<comment type="caution">
    <text evidence="2">The sequence shown here is derived from an EMBL/GenBank/DDBJ whole genome shotgun (WGS) entry which is preliminary data.</text>
</comment>
<protein>
    <submittedName>
        <fullName evidence="2">Uncharacterized protein</fullName>
    </submittedName>
</protein>
<organism evidence="2 3">
    <name type="scientific">Microbacterium testaceum</name>
    <name type="common">Aureobacterium testaceum</name>
    <name type="synonym">Brevibacterium testaceum</name>
    <dbReference type="NCBI Taxonomy" id="2033"/>
    <lineage>
        <taxon>Bacteria</taxon>
        <taxon>Bacillati</taxon>
        <taxon>Actinomycetota</taxon>
        <taxon>Actinomycetes</taxon>
        <taxon>Micrococcales</taxon>
        <taxon>Microbacteriaceae</taxon>
        <taxon>Microbacterium</taxon>
    </lineage>
</organism>
<feature type="region of interest" description="Disordered" evidence="1">
    <location>
        <begin position="1"/>
        <end position="92"/>
    </location>
</feature>
<feature type="compositionally biased region" description="Basic and acidic residues" evidence="1">
    <location>
        <begin position="14"/>
        <end position="34"/>
    </location>
</feature>
<feature type="compositionally biased region" description="Low complexity" evidence="1">
    <location>
        <begin position="47"/>
        <end position="57"/>
    </location>
</feature>
<dbReference type="Proteomes" id="UP000244649">
    <property type="component" value="Unassembled WGS sequence"/>
</dbReference>
<evidence type="ECO:0000313" key="2">
    <source>
        <dbReference type="EMBL" id="PVE69248.1"/>
    </source>
</evidence>
<name>A0A2T7WF94_MICTE</name>
<dbReference type="AlphaFoldDB" id="A0A2T7WF94"/>
<gene>
    <name evidence="2" type="ORF">DC432_11590</name>
</gene>
<dbReference type="EMBL" id="QDFT01000029">
    <property type="protein sequence ID" value="PVE69248.1"/>
    <property type="molecule type" value="Genomic_DNA"/>
</dbReference>